<evidence type="ECO:0000256" key="2">
    <source>
        <dbReference type="ARBA" id="ARBA00022679"/>
    </source>
</evidence>
<evidence type="ECO:0000256" key="4">
    <source>
        <dbReference type="PROSITE-ProRule" id="PRU00236"/>
    </source>
</evidence>
<dbReference type="GO" id="GO:0046872">
    <property type="term" value="F:metal ion binding"/>
    <property type="evidence" value="ECO:0007669"/>
    <property type="project" value="UniProtKB-KW"/>
</dbReference>
<name>W4L6F5_ENTF1</name>
<dbReference type="GO" id="GO:0017136">
    <property type="term" value="F:histone deacetylase activity, NAD-dependent"/>
    <property type="evidence" value="ECO:0007669"/>
    <property type="project" value="TreeGrafter"/>
</dbReference>
<dbReference type="InterPro" id="IPR003000">
    <property type="entry name" value="Sirtuin"/>
</dbReference>
<dbReference type="EC" id="2.3.1.286" evidence="1"/>
<dbReference type="InterPro" id="IPR029035">
    <property type="entry name" value="DHS-like_NAD/FAD-binding_dom"/>
</dbReference>
<dbReference type="Pfam" id="PF02146">
    <property type="entry name" value="SIR2"/>
    <property type="match status" value="1"/>
</dbReference>
<dbReference type="PATRIC" id="fig|1429438.4.peg.7781"/>
<accession>W4L6F5</accession>
<comment type="caution">
    <text evidence="6">The sequence shown here is derived from an EMBL/GenBank/DDBJ whole genome shotgun (WGS) entry which is preliminary data.</text>
</comment>
<dbReference type="PANTHER" id="PTHR11085">
    <property type="entry name" value="NAD-DEPENDENT PROTEIN DEACYLASE SIRTUIN-5, MITOCHONDRIAL-RELATED"/>
    <property type="match status" value="1"/>
</dbReference>
<feature type="domain" description="Deacetylase sirtuin-type" evidence="5">
    <location>
        <begin position="1"/>
        <end position="252"/>
    </location>
</feature>
<feature type="binding site" evidence="4">
    <location>
        <position position="158"/>
    </location>
    <ligand>
        <name>Zn(2+)</name>
        <dbReference type="ChEBI" id="CHEBI:29105"/>
    </ligand>
</feature>
<dbReference type="Gene3D" id="3.30.1600.10">
    <property type="entry name" value="SIR2/SIRT2 'Small Domain"/>
    <property type="match status" value="1"/>
</dbReference>
<dbReference type="InterPro" id="IPR026590">
    <property type="entry name" value="Ssirtuin_cat_dom"/>
</dbReference>
<protein>
    <recommendedName>
        <fullName evidence="1">protein acetyllysine N-acetyltransferase</fullName>
        <ecNumber evidence="1">2.3.1.286</ecNumber>
    </recommendedName>
</protein>
<reference evidence="6 7" key="1">
    <citation type="journal article" date="2014" name="Nature">
        <title>An environmental bacterial taxon with a large and distinct metabolic repertoire.</title>
        <authorList>
            <person name="Wilson M.C."/>
            <person name="Mori T."/>
            <person name="Ruckert C."/>
            <person name="Uria A.R."/>
            <person name="Helf M.J."/>
            <person name="Takada K."/>
            <person name="Gernert C."/>
            <person name="Steffens U.A."/>
            <person name="Heycke N."/>
            <person name="Schmitt S."/>
            <person name="Rinke C."/>
            <person name="Helfrich E.J."/>
            <person name="Brachmann A.O."/>
            <person name="Gurgui C."/>
            <person name="Wakimoto T."/>
            <person name="Kracht M."/>
            <person name="Crusemann M."/>
            <person name="Hentschel U."/>
            <person name="Abe I."/>
            <person name="Matsunaga S."/>
            <person name="Kalinowski J."/>
            <person name="Takeyama H."/>
            <person name="Piel J."/>
        </authorList>
    </citation>
    <scope>NUCLEOTIDE SEQUENCE [LARGE SCALE GENOMIC DNA]</scope>
    <source>
        <strain evidence="7">TSY1</strain>
    </source>
</reference>
<dbReference type="PROSITE" id="PS50305">
    <property type="entry name" value="SIRTUIN"/>
    <property type="match status" value="1"/>
</dbReference>
<feature type="binding site" evidence="4">
    <location>
        <position position="134"/>
    </location>
    <ligand>
        <name>Zn(2+)</name>
        <dbReference type="ChEBI" id="CHEBI:29105"/>
    </ligand>
</feature>
<evidence type="ECO:0000256" key="3">
    <source>
        <dbReference type="ARBA" id="ARBA00023027"/>
    </source>
</evidence>
<dbReference type="GO" id="GO:0070403">
    <property type="term" value="F:NAD+ binding"/>
    <property type="evidence" value="ECO:0007669"/>
    <property type="project" value="InterPro"/>
</dbReference>
<dbReference type="InterPro" id="IPR026591">
    <property type="entry name" value="Sirtuin_cat_small_dom_sf"/>
</dbReference>
<evidence type="ECO:0000313" key="6">
    <source>
        <dbReference type="EMBL" id="ETW92911.1"/>
    </source>
</evidence>
<keyword evidence="4" id="KW-0862">Zinc</keyword>
<dbReference type="NCBIfam" id="NF001753">
    <property type="entry name" value="PRK00481.1-3"/>
    <property type="match status" value="1"/>
</dbReference>
<evidence type="ECO:0000313" key="7">
    <source>
        <dbReference type="Proteomes" id="UP000019141"/>
    </source>
</evidence>
<feature type="binding site" evidence="4">
    <location>
        <position position="156"/>
    </location>
    <ligand>
        <name>Zn(2+)</name>
        <dbReference type="ChEBI" id="CHEBI:29105"/>
    </ligand>
</feature>
<dbReference type="AlphaFoldDB" id="W4L6F5"/>
<keyword evidence="4" id="KW-0479">Metal-binding</keyword>
<evidence type="ECO:0000256" key="1">
    <source>
        <dbReference type="ARBA" id="ARBA00012928"/>
    </source>
</evidence>
<dbReference type="PANTHER" id="PTHR11085:SF4">
    <property type="entry name" value="NAD-DEPENDENT PROTEIN DEACYLASE"/>
    <property type="match status" value="1"/>
</dbReference>
<dbReference type="InterPro" id="IPR050134">
    <property type="entry name" value="NAD-dep_sirtuin_deacylases"/>
</dbReference>
<organism evidence="6 7">
    <name type="scientific">Entotheonella factor</name>
    <dbReference type="NCBI Taxonomy" id="1429438"/>
    <lineage>
        <taxon>Bacteria</taxon>
        <taxon>Pseudomonadati</taxon>
        <taxon>Nitrospinota/Tectimicrobiota group</taxon>
        <taxon>Candidatus Tectimicrobiota</taxon>
        <taxon>Candidatus Entotheonellia</taxon>
        <taxon>Candidatus Entotheonellales</taxon>
        <taxon>Candidatus Entotheonellaceae</taxon>
        <taxon>Candidatus Entotheonella</taxon>
    </lineage>
</organism>
<dbReference type="EMBL" id="AZHW01001346">
    <property type="protein sequence ID" value="ETW92911.1"/>
    <property type="molecule type" value="Genomic_DNA"/>
</dbReference>
<keyword evidence="2" id="KW-0808">Transferase</keyword>
<dbReference type="CDD" id="cd01407">
    <property type="entry name" value="SIR2-fam"/>
    <property type="match status" value="1"/>
</dbReference>
<keyword evidence="7" id="KW-1185">Reference proteome</keyword>
<feature type="binding site" evidence="4">
    <location>
        <position position="131"/>
    </location>
    <ligand>
        <name>Zn(2+)</name>
        <dbReference type="ChEBI" id="CHEBI:29105"/>
    </ligand>
</feature>
<gene>
    <name evidence="6" type="ORF">ETSY1_41570</name>
</gene>
<dbReference type="HOGENOM" id="CLU_023643_3_0_7"/>
<sequence length="252" mass="27470">MNLNDKMIRTTADLVRRANHVIALTGAGISTPSGIPDFRSADSGLWDQADPMVVASLHAFLRNPQPFYQWFRPLLDTIMQAQPNPAHQALARLEAAGKLKAVVTQNIDDLHSKAGSQTVYELHGHLREMTCMRCQQVDLAAPVISAFMADGKIPYHHCGGILKPNVIFFGELLPQRTYAASVTTLQHADLVLVVGSSMEVAPASELPRIALQRGAKLIIINYDATPWDRKADVVMHADAAKALPLIADLVLA</sequence>
<feature type="active site" description="Proton acceptor" evidence="4">
    <location>
        <position position="123"/>
    </location>
</feature>
<evidence type="ECO:0000259" key="5">
    <source>
        <dbReference type="PROSITE" id="PS50305"/>
    </source>
</evidence>
<dbReference type="Proteomes" id="UP000019141">
    <property type="component" value="Unassembled WGS sequence"/>
</dbReference>
<keyword evidence="3" id="KW-0520">NAD</keyword>
<proteinExistence type="predicted"/>
<dbReference type="SUPFAM" id="SSF52467">
    <property type="entry name" value="DHS-like NAD/FAD-binding domain"/>
    <property type="match status" value="1"/>
</dbReference>
<dbReference type="Gene3D" id="3.40.50.1220">
    <property type="entry name" value="TPP-binding domain"/>
    <property type="match status" value="1"/>
</dbReference>